<comment type="caution">
    <text evidence="3">The sequence shown here is derived from an EMBL/GenBank/DDBJ whole genome shotgun (WGS) entry which is preliminary data.</text>
</comment>
<evidence type="ECO:0000313" key="3">
    <source>
        <dbReference type="EMBL" id="KAG6660633.1"/>
    </source>
</evidence>
<keyword evidence="2" id="KW-0472">Membrane</keyword>
<feature type="transmembrane region" description="Helical" evidence="2">
    <location>
        <begin position="42"/>
        <end position="67"/>
    </location>
</feature>
<dbReference type="EMBL" id="CM031811">
    <property type="protein sequence ID" value="KAG6660633.1"/>
    <property type="molecule type" value="Genomic_DNA"/>
</dbReference>
<protein>
    <submittedName>
        <fullName evidence="3">Uncharacterized protein</fullName>
    </submittedName>
</protein>
<accession>A0A8T1R2P2</accession>
<reference evidence="4" key="2">
    <citation type="submission" date="2021-01" db="EMBL/GenBank/DDBJ databases">
        <authorList>
            <person name="Lovell J.T."/>
            <person name="Bentley N."/>
            <person name="Bhattarai G."/>
            <person name="Jenkins J.W."/>
            <person name="Sreedasyam A."/>
            <person name="Alarcon Y."/>
            <person name="Bock C."/>
            <person name="Boston L."/>
            <person name="Carlson J."/>
            <person name="Cervantes K."/>
            <person name="Clermont K."/>
            <person name="Krom N."/>
            <person name="Kubenka K."/>
            <person name="Mamidi S."/>
            <person name="Mattison C."/>
            <person name="Monteros M."/>
            <person name="Pisani C."/>
            <person name="Plott C."/>
            <person name="Rajasekar S."/>
            <person name="Rhein H.S."/>
            <person name="Rohla C."/>
            <person name="Song M."/>
            <person name="Hilaire R.S."/>
            <person name="Shu S."/>
            <person name="Wells L."/>
            <person name="Wang X."/>
            <person name="Webber J."/>
            <person name="Heerema R.J."/>
            <person name="Klein P."/>
            <person name="Conner P."/>
            <person name="Grauke L."/>
            <person name="Grimwood J."/>
            <person name="Schmutz J."/>
            <person name="Randall J.J."/>
        </authorList>
    </citation>
    <scope>NUCLEOTIDE SEQUENCE</scope>
    <source>
        <tissue evidence="4">Leaf</tissue>
    </source>
</reference>
<dbReference type="PROSITE" id="PS51257">
    <property type="entry name" value="PROKAR_LIPOPROTEIN"/>
    <property type="match status" value="1"/>
</dbReference>
<feature type="region of interest" description="Disordered" evidence="1">
    <location>
        <begin position="136"/>
        <end position="188"/>
    </location>
</feature>
<feature type="transmembrane region" description="Helical" evidence="2">
    <location>
        <begin position="12"/>
        <end position="36"/>
    </location>
</feature>
<dbReference type="Proteomes" id="UP000811609">
    <property type="component" value="Chromosome 3"/>
</dbReference>
<evidence type="ECO:0000313" key="5">
    <source>
        <dbReference type="Proteomes" id="UP000811609"/>
    </source>
</evidence>
<dbReference type="EMBL" id="CM031827">
    <property type="protein sequence ID" value="KAG6721495.1"/>
    <property type="molecule type" value="Genomic_DNA"/>
</dbReference>
<feature type="compositionally biased region" description="Low complexity" evidence="1">
    <location>
        <begin position="150"/>
        <end position="172"/>
    </location>
</feature>
<gene>
    <name evidence="3" type="ORF">CIPAW_03G118600</name>
    <name evidence="4" type="ORF">I3842_03G114400</name>
</gene>
<keyword evidence="2" id="KW-1133">Transmembrane helix</keyword>
<proteinExistence type="predicted"/>
<name>A0A8T1R2P2_CARIL</name>
<dbReference type="PANTHER" id="PTHR34964">
    <property type="entry name" value="MEMBRANE LIPOPROTEIN-RELATED"/>
    <property type="match status" value="1"/>
</dbReference>
<evidence type="ECO:0000313" key="4">
    <source>
        <dbReference type="EMBL" id="KAG6721495.1"/>
    </source>
</evidence>
<dbReference type="Proteomes" id="UP000811246">
    <property type="component" value="Chromosome 3"/>
</dbReference>
<reference evidence="3" key="1">
    <citation type="submission" date="2020-12" db="EMBL/GenBank/DDBJ databases">
        <title>WGS assembly of Carya illinoinensis cv. Pawnee.</title>
        <authorList>
            <person name="Platts A."/>
            <person name="Shu S."/>
            <person name="Wright S."/>
            <person name="Barry K."/>
            <person name="Edger P."/>
            <person name="Pires J.C."/>
            <person name="Schmutz J."/>
        </authorList>
    </citation>
    <scope>NUCLEOTIDE SEQUENCE</scope>
    <source>
        <tissue evidence="3">Leaf</tissue>
    </source>
</reference>
<evidence type="ECO:0000256" key="1">
    <source>
        <dbReference type="SAM" id="MobiDB-lite"/>
    </source>
</evidence>
<organism evidence="3 5">
    <name type="scientific">Carya illinoinensis</name>
    <name type="common">Pecan</name>
    <dbReference type="NCBI Taxonomy" id="32201"/>
    <lineage>
        <taxon>Eukaryota</taxon>
        <taxon>Viridiplantae</taxon>
        <taxon>Streptophyta</taxon>
        <taxon>Embryophyta</taxon>
        <taxon>Tracheophyta</taxon>
        <taxon>Spermatophyta</taxon>
        <taxon>Magnoliopsida</taxon>
        <taxon>eudicotyledons</taxon>
        <taxon>Gunneridae</taxon>
        <taxon>Pentapetalae</taxon>
        <taxon>rosids</taxon>
        <taxon>fabids</taxon>
        <taxon>Fagales</taxon>
        <taxon>Juglandaceae</taxon>
        <taxon>Carya</taxon>
    </lineage>
</organism>
<keyword evidence="2" id="KW-0812">Transmembrane</keyword>
<keyword evidence="5" id="KW-1185">Reference proteome</keyword>
<evidence type="ECO:0000256" key="2">
    <source>
        <dbReference type="SAM" id="Phobius"/>
    </source>
</evidence>
<dbReference type="AlphaFoldDB" id="A0A8T1R2P2"/>
<sequence length="188" mass="19932">MTEPDPRAGSTFIWLITGILFISIAAGGGCLVLYVMQPDSPYASWLPFAGVAFVCLPWLFWMLTCFYRVVSRSCGFRDVGIDRNGGGGRGAGGGGGGGGPIVANAADNNMALEARAVERPPVRSPESDARRRAQFEAILGLDKQDDHGMSSQGKKNQKKSNSSSSHSSNHSSVDSRESEMPLTSSMAS</sequence>
<dbReference type="PANTHER" id="PTHR34964:SF1">
    <property type="entry name" value="MEMBRANE LIPOPROTEIN"/>
    <property type="match status" value="1"/>
</dbReference>